<accession>A0ABP8V4M2</accession>
<dbReference type="Pfam" id="PF13419">
    <property type="entry name" value="HAD_2"/>
    <property type="match status" value="1"/>
</dbReference>
<dbReference type="InterPro" id="IPR041492">
    <property type="entry name" value="HAD_2"/>
</dbReference>
<keyword evidence="2" id="KW-1185">Reference proteome</keyword>
<dbReference type="Proteomes" id="UP001500604">
    <property type="component" value="Unassembled WGS sequence"/>
</dbReference>
<dbReference type="CDD" id="cd07505">
    <property type="entry name" value="HAD_BPGM-like"/>
    <property type="match status" value="1"/>
</dbReference>
<dbReference type="SFLD" id="SFLDG01129">
    <property type="entry name" value="C1.5:_HAD__Beta-PGM__Phosphata"/>
    <property type="match status" value="1"/>
</dbReference>
<reference evidence="2" key="1">
    <citation type="journal article" date="2019" name="Int. J. Syst. Evol. Microbiol.">
        <title>The Global Catalogue of Microorganisms (GCM) 10K type strain sequencing project: providing services to taxonomists for standard genome sequencing and annotation.</title>
        <authorList>
            <consortium name="The Broad Institute Genomics Platform"/>
            <consortium name="The Broad Institute Genome Sequencing Center for Infectious Disease"/>
            <person name="Wu L."/>
            <person name="Ma J."/>
        </authorList>
    </citation>
    <scope>NUCLEOTIDE SEQUENCE [LARGE SCALE GENOMIC DNA]</scope>
    <source>
        <strain evidence="2">JCM 17805</strain>
    </source>
</reference>
<comment type="caution">
    <text evidence="1">The sequence shown here is derived from an EMBL/GenBank/DDBJ whole genome shotgun (WGS) entry which is preliminary data.</text>
</comment>
<dbReference type="SFLD" id="SFLDS00003">
    <property type="entry name" value="Haloacid_Dehalogenase"/>
    <property type="match status" value="1"/>
</dbReference>
<dbReference type="RefSeq" id="WP_345196341.1">
    <property type="nucleotide sequence ID" value="NZ_BAABFL010000376.1"/>
</dbReference>
<protein>
    <submittedName>
        <fullName evidence="1">HAD family phosphatase</fullName>
    </submittedName>
</protein>
<evidence type="ECO:0000313" key="2">
    <source>
        <dbReference type="Proteomes" id="UP001500604"/>
    </source>
</evidence>
<proteinExistence type="predicted"/>
<dbReference type="PANTHER" id="PTHR18901">
    <property type="entry name" value="2-DEOXYGLUCOSE-6-PHOSPHATE PHOSPHATASE 2"/>
    <property type="match status" value="1"/>
</dbReference>
<dbReference type="SUPFAM" id="SSF56784">
    <property type="entry name" value="HAD-like"/>
    <property type="match status" value="1"/>
</dbReference>
<dbReference type="EMBL" id="BAABFL010000376">
    <property type="protein sequence ID" value="GAA4650226.1"/>
    <property type="molecule type" value="Genomic_DNA"/>
</dbReference>
<dbReference type="InterPro" id="IPR006439">
    <property type="entry name" value="HAD-SF_hydro_IA"/>
</dbReference>
<dbReference type="InterPro" id="IPR023214">
    <property type="entry name" value="HAD_sf"/>
</dbReference>
<dbReference type="NCBIfam" id="TIGR01509">
    <property type="entry name" value="HAD-SF-IA-v3"/>
    <property type="match status" value="1"/>
</dbReference>
<gene>
    <name evidence="1" type="ORF">GCM10023116_25090</name>
</gene>
<dbReference type="Gene3D" id="1.10.150.240">
    <property type="entry name" value="Putative phosphatase, domain 2"/>
    <property type="match status" value="1"/>
</dbReference>
<dbReference type="PRINTS" id="PR00413">
    <property type="entry name" value="HADHALOGNASE"/>
</dbReference>
<dbReference type="InterPro" id="IPR036412">
    <property type="entry name" value="HAD-like_sf"/>
</dbReference>
<name>A0ABP8V4M2_9GAMM</name>
<dbReference type="PANTHER" id="PTHR18901:SF38">
    <property type="entry name" value="PSEUDOURIDINE-5'-PHOSPHATASE"/>
    <property type="match status" value="1"/>
</dbReference>
<evidence type="ECO:0000313" key="1">
    <source>
        <dbReference type="EMBL" id="GAA4650226.1"/>
    </source>
</evidence>
<dbReference type="Gene3D" id="3.40.50.1000">
    <property type="entry name" value="HAD superfamily/HAD-like"/>
    <property type="match status" value="1"/>
</dbReference>
<sequence>MPLTPAAVLLDLDGTLIDTERFYQRIWQTTAADFQIDLNDAVYQQFIGIRLTDCFQLIKALGGNGFDLGAFKEQLATRETEGWNAGIDCKPGSQALLNLLHERQIPMALVTSAHQAKIDRVMAHYPWTNYFQIIVSGEMIDRPKPAPDAYQLAAQRLGTTPSTCLALEDSNTGMRSALAAGCHSIMIPDLNTPDSDVQEKACKILPDLFCVIDYLSN</sequence>
<dbReference type="InterPro" id="IPR023198">
    <property type="entry name" value="PGP-like_dom2"/>
</dbReference>
<organism evidence="1 2">
    <name type="scientific">Kistimonas scapharcae</name>
    <dbReference type="NCBI Taxonomy" id="1036133"/>
    <lineage>
        <taxon>Bacteria</taxon>
        <taxon>Pseudomonadati</taxon>
        <taxon>Pseudomonadota</taxon>
        <taxon>Gammaproteobacteria</taxon>
        <taxon>Oceanospirillales</taxon>
        <taxon>Endozoicomonadaceae</taxon>
        <taxon>Kistimonas</taxon>
    </lineage>
</organism>